<dbReference type="InterPro" id="IPR006429">
    <property type="entry name" value="Phage_lambda_portal"/>
</dbReference>
<evidence type="ECO:0000313" key="3">
    <source>
        <dbReference type="Proteomes" id="UP001431754"/>
    </source>
</evidence>
<dbReference type="NCBIfam" id="TIGR01539">
    <property type="entry name" value="portal_lambda"/>
    <property type="match status" value="1"/>
</dbReference>
<sequence>MNLLDRYIAWKDPEKALKREQARQRLSILNSGYSRHGASTTKKSLMGWISKGASPDEDIVDNAPTLRDRSRDLFMGSPIATGALKTIRTNVVGHGLVLNSHIDYKYLGLTKEQADEWEQNTEREFKLWANTQNCDAARMCTFGQLQSLALLSALHSGDCFAALPIKKRVGSIYDLRISLIEADRVCNPEPKPKGKNIVGGVEVDEFGAPTFYHIAKHHPGSSVMGQKKEWKAVPVFGNKTGRRQILHVWQDLERPGQRRAVPLLAPVIESIKQLTRYTEAELMAAVVSGMFTVFIKSETPQTPLGQMIDENDSVIDGQGKVTNEDDDISYEMGNGAIVGLGENESIETANPGRPNTAFDGFIIAISRQIGAALEIPYELLVKHFTASYSASRAALLEAWKMFRMRRQWLVQSFCQPIYEEWLAEAVAKGRIEAPGFFEDESVRAAWCGAKWHGPTQGQLNPLQEVKAATERVEQEFSTREQEAAEMNGGSWDEIHEVRTREEKKRRDDQTIIDSTGVPVQETDPNGDENNV</sequence>
<feature type="compositionally biased region" description="Basic and acidic residues" evidence="1">
    <location>
        <begin position="492"/>
        <end position="509"/>
    </location>
</feature>
<feature type="region of interest" description="Disordered" evidence="1">
    <location>
        <begin position="478"/>
        <end position="531"/>
    </location>
</feature>
<name>A0AAX3Y401_9CAUD</name>
<reference evidence="2" key="1">
    <citation type="submission" date="2023-04" db="EMBL/GenBank/DDBJ databases">
        <title>Virulent bacteriophage PVP-XSN from an Vibrio parahaemolyticus isolate: Characterization and complete genome sequence.</title>
        <authorList>
            <person name="Qi T."/>
            <person name="Lyu S."/>
            <person name="Liu L."/>
            <person name="Guo Q."/>
            <person name="Shen W."/>
            <person name="Han M."/>
            <person name="Xiong F."/>
            <person name="Lou B."/>
            <person name="Xu H."/>
        </authorList>
    </citation>
    <scope>NUCLEOTIDE SEQUENCE</scope>
</reference>
<protein>
    <submittedName>
        <fullName evidence="2">Portal protein</fullName>
    </submittedName>
</protein>
<dbReference type="Proteomes" id="UP001431754">
    <property type="component" value="Segment"/>
</dbReference>
<dbReference type="GO" id="GO:0019068">
    <property type="term" value="P:virion assembly"/>
    <property type="evidence" value="ECO:0007669"/>
    <property type="project" value="InterPro"/>
</dbReference>
<dbReference type="GO" id="GO:0005198">
    <property type="term" value="F:structural molecule activity"/>
    <property type="evidence" value="ECO:0007669"/>
    <property type="project" value="InterPro"/>
</dbReference>
<dbReference type="EMBL" id="OQ851295">
    <property type="protein sequence ID" value="WJZ69985.1"/>
    <property type="molecule type" value="Genomic_DNA"/>
</dbReference>
<evidence type="ECO:0000256" key="1">
    <source>
        <dbReference type="SAM" id="MobiDB-lite"/>
    </source>
</evidence>
<organism evidence="2 3">
    <name type="scientific">Vibrio phage PVP-XSN</name>
    <dbReference type="NCBI Taxonomy" id="3056214"/>
    <lineage>
        <taxon>Viruses</taxon>
        <taxon>Duplodnaviria</taxon>
        <taxon>Heunggongvirae</taxon>
        <taxon>Uroviricota</taxon>
        <taxon>Caudoviricetes</taxon>
    </lineage>
</organism>
<dbReference type="Pfam" id="PF05136">
    <property type="entry name" value="Phage_portal_2"/>
    <property type="match status" value="1"/>
</dbReference>
<accession>A0AAX3Y401</accession>
<proteinExistence type="predicted"/>
<evidence type="ECO:0000313" key="2">
    <source>
        <dbReference type="EMBL" id="WJZ69985.1"/>
    </source>
</evidence>
<gene>
    <name evidence="2" type="ORF">PVP_XSN000006</name>
</gene>